<evidence type="ECO:0000256" key="1">
    <source>
        <dbReference type="SAM" id="Phobius"/>
    </source>
</evidence>
<evidence type="ECO:0000313" key="2">
    <source>
        <dbReference type="EMBL" id="CDW75316.1"/>
    </source>
</evidence>
<dbReference type="EMBL" id="CCKQ01004168">
    <property type="protein sequence ID" value="CDW75316.1"/>
    <property type="molecule type" value="Genomic_DNA"/>
</dbReference>
<name>A0A077ZZG4_STYLE</name>
<keyword evidence="1" id="KW-1133">Transmembrane helix</keyword>
<feature type="transmembrane region" description="Helical" evidence="1">
    <location>
        <begin position="131"/>
        <end position="151"/>
    </location>
</feature>
<dbReference type="AlphaFoldDB" id="A0A077ZZG4"/>
<reference evidence="2 3" key="1">
    <citation type="submission" date="2014-06" db="EMBL/GenBank/DDBJ databases">
        <authorList>
            <person name="Swart Estienne"/>
        </authorList>
    </citation>
    <scope>NUCLEOTIDE SEQUENCE [LARGE SCALE GENOMIC DNA]</scope>
    <source>
        <strain evidence="2 3">130c</strain>
    </source>
</reference>
<feature type="transmembrane region" description="Helical" evidence="1">
    <location>
        <begin position="51"/>
        <end position="70"/>
    </location>
</feature>
<accession>A0A077ZZG4</accession>
<keyword evidence="1" id="KW-0472">Membrane</keyword>
<dbReference type="InParanoid" id="A0A077ZZG4"/>
<sequence length="177" mass="21450">MVNKFNAHMFTPLMRKLSKQKLKPYQRLYYESLRRTFFCVSDKVDVSGSTFTAVFAGIYAFTIIGNLFIFREINQFNFYLIGIPYFIYMMFCLTAYRDRRELCFYCKFTIAQNFISLFMILKFYLESTPFAYFWITSFIFVLAILIKGLQLQEEKRRREKRQDEIKKMNQTLFDQMS</sequence>
<dbReference type="Proteomes" id="UP000039865">
    <property type="component" value="Unassembled WGS sequence"/>
</dbReference>
<feature type="transmembrane region" description="Helical" evidence="1">
    <location>
        <begin position="76"/>
        <end position="96"/>
    </location>
</feature>
<gene>
    <name evidence="2" type="primary">Contig738.g815</name>
    <name evidence="2" type="ORF">STYLEM_4303</name>
</gene>
<keyword evidence="1" id="KW-0812">Transmembrane</keyword>
<proteinExistence type="predicted"/>
<organism evidence="2 3">
    <name type="scientific">Stylonychia lemnae</name>
    <name type="common">Ciliate</name>
    <dbReference type="NCBI Taxonomy" id="5949"/>
    <lineage>
        <taxon>Eukaryota</taxon>
        <taxon>Sar</taxon>
        <taxon>Alveolata</taxon>
        <taxon>Ciliophora</taxon>
        <taxon>Intramacronucleata</taxon>
        <taxon>Spirotrichea</taxon>
        <taxon>Stichotrichia</taxon>
        <taxon>Sporadotrichida</taxon>
        <taxon>Oxytrichidae</taxon>
        <taxon>Stylonychinae</taxon>
        <taxon>Stylonychia</taxon>
    </lineage>
</organism>
<evidence type="ECO:0000313" key="3">
    <source>
        <dbReference type="Proteomes" id="UP000039865"/>
    </source>
</evidence>
<keyword evidence="3" id="KW-1185">Reference proteome</keyword>
<protein>
    <submittedName>
        <fullName evidence="2">Uncharacterized protein</fullName>
    </submittedName>
</protein>